<feature type="region of interest" description="Disordered" evidence="1">
    <location>
        <begin position="724"/>
        <end position="762"/>
    </location>
</feature>
<dbReference type="EMBL" id="LS997621">
    <property type="protein sequence ID" value="SYZ65879.1"/>
    <property type="molecule type" value="Genomic_DNA"/>
</dbReference>
<feature type="compositionally biased region" description="Low complexity" evidence="1">
    <location>
        <begin position="144"/>
        <end position="165"/>
    </location>
</feature>
<feature type="region of interest" description="Disordered" evidence="1">
    <location>
        <begin position="76"/>
        <end position="115"/>
    </location>
</feature>
<feature type="compositionally biased region" description="Basic and acidic residues" evidence="1">
    <location>
        <begin position="96"/>
        <end position="112"/>
    </location>
</feature>
<feature type="compositionally biased region" description="Polar residues" evidence="1">
    <location>
        <begin position="467"/>
        <end position="478"/>
    </location>
</feature>
<evidence type="ECO:0000313" key="2">
    <source>
        <dbReference type="EMBL" id="SYZ65879.1"/>
    </source>
</evidence>
<feature type="compositionally biased region" description="Gly residues" evidence="1">
    <location>
        <begin position="255"/>
        <end position="264"/>
    </location>
</feature>
<feature type="compositionally biased region" description="Polar residues" evidence="1">
    <location>
        <begin position="533"/>
        <end position="542"/>
    </location>
</feature>
<dbReference type="PANTHER" id="PTHR19851">
    <property type="entry name" value="OS02G0203500 PROTEIN"/>
    <property type="match status" value="1"/>
</dbReference>
<gene>
    <name evidence="2" type="ORF">LBRM2904_22.0530</name>
</gene>
<sequence>MSHSFPCLPYSTESAMRLGSYARLPDDTAGEGSSSSMGSSGRWADALLKNKSHGVASASSAVRELESQFAHRPLSPDGSWAANTVASPACAPPRQRRSEATRASQNHHDNSHHCNSLAIGVAPPRAFAVAVHPPLPRGAQRAISGAAPAHTSGSSATASVTSHTSTKSTAPASAILTSYQPLNQGSVPLPRSFVTAAPAGPSHASALFAVQQNGCHPPKPAVNTVERRSTRDSAPAPKHVQPFQALPHTQRGEGTHNGSGGSSSGGVLTSAATPYPFPATYASSPFFQRVDDTAPPPQSLSDVPHAAASMVRVTAQDDENPMLQLQDITPITNTGDSRQESQLLSHSRAAPQMGGDSGLFTYDHETANRDGGAGATPAVSFVTAGVAAGGPLPFPGVGNAVITGDAPPWSTLPHAQPPLCSATQVLSRQQPMFSPCERIINQSVSAEPFSKSASPSDTARLPGTPGGLSTSQSVTMCSTGKRRRRGGVSATAAHNTAMSSTGPLTSPESVSRHFSAIYASSPPSSSAYASGRDQCSSTLLTPGSNGPSFQTAFTASSSPSAYACAPQQYHLPCQQYPIDGFGDHGGPFPPSHLTATPLSTWAPGPGAACATTMAMTVGQVQGSASATAISAQDTAGGTPALSAIARSASGVSLEKRLLHASRAELTQVLLELARCNWEASRFIHSKAFFFAFRHKHGGEAVESCEGCAAAASATTARGAAAGKNGEHHAYQDGLGSGALSKGVDMPNGDRPREQSDVLKQPAAEAATLSSAAAVNDHIIARCIFPMEAADDEDGDGDDSSAMVGHPDPTVTEGGTADATMPQRHPCSEDRAFSTELHPCLRWYGACRNTTSCIYANVPRNVCLNWIRGSCMTNTECNGVHRLPSPCPPEIRRIYELNHGLACRGTPAIAYAIGASFGHALPIPPPFPPCISPAPAPFSSGSVAAAAPENSNADALAAELAENCAGANAAFVMCGGMTEELGESEGVVHTPKNQSIQKDTFLGGDSTPHRRQQGCDVEQSISSMTTLEKCGATHATATGDASLWDSYGAATKANAGGPVDHEMMQYTDSILGAGAADPPCFFYGGVPLGSRKGGMVSSAGSSRCSTAEGCESRLDSVSRYLGPQLDRAATTVPHCDDGWPDSAVIGSAPQQQQAEAKSINSICRCIFEAKGPFHVVPARHAGDMTGTLADAEDECDFSVPTAGTRTRVQSPLYR</sequence>
<proteinExistence type="predicted"/>
<feature type="region of interest" description="Disordered" evidence="1">
    <location>
        <begin position="139"/>
        <end position="165"/>
    </location>
</feature>
<evidence type="ECO:0000256" key="1">
    <source>
        <dbReference type="SAM" id="MobiDB-lite"/>
    </source>
</evidence>
<feature type="region of interest" description="Disordered" evidence="1">
    <location>
        <begin position="213"/>
        <end position="269"/>
    </location>
</feature>
<feature type="region of interest" description="Disordered" evidence="1">
    <location>
        <begin position="447"/>
        <end position="507"/>
    </location>
</feature>
<feature type="compositionally biased region" description="Polar residues" evidence="1">
    <location>
        <begin position="492"/>
        <end position="507"/>
    </location>
</feature>
<dbReference type="KEGG" id="lbz:LBRM_22_0590"/>
<dbReference type="RefSeq" id="XP_001564978.2">
    <property type="nucleotide sequence ID" value="XM_001564928.2"/>
</dbReference>
<organism evidence="2 3">
    <name type="scientific">Leishmania braziliensis MHOM/BR/75/M2904</name>
    <dbReference type="NCBI Taxonomy" id="420245"/>
    <lineage>
        <taxon>Eukaryota</taxon>
        <taxon>Discoba</taxon>
        <taxon>Euglenozoa</taxon>
        <taxon>Kinetoplastea</taxon>
        <taxon>Metakinetoplastina</taxon>
        <taxon>Trypanosomatida</taxon>
        <taxon>Trypanosomatidae</taxon>
        <taxon>Leishmaniinae</taxon>
        <taxon>Leishmania</taxon>
        <taxon>Leishmania braziliensis species complex</taxon>
    </lineage>
</organism>
<feature type="region of interest" description="Disordered" evidence="1">
    <location>
        <begin position="523"/>
        <end position="542"/>
    </location>
</feature>
<evidence type="ECO:0000313" key="3">
    <source>
        <dbReference type="Proteomes" id="UP000319462"/>
    </source>
</evidence>
<feature type="compositionally biased region" description="Polar residues" evidence="1">
    <location>
        <begin position="447"/>
        <end position="457"/>
    </location>
</feature>
<dbReference type="PANTHER" id="PTHR19851:SF7">
    <property type="entry name" value="F-BOX DOMAIN-CONTAINING PROTEIN"/>
    <property type="match status" value="1"/>
</dbReference>
<protein>
    <submittedName>
        <fullName evidence="2">Glucoamylase-like_protein</fullName>
    </submittedName>
</protein>
<dbReference type="Proteomes" id="UP000319462">
    <property type="component" value="Chromosome 22"/>
</dbReference>
<dbReference type="VEuPathDB" id="TriTrypDB:LbrM.22.0590"/>
<accession>A0A3P3Z6M6</accession>
<reference evidence="2 3" key="1">
    <citation type="submission" date="2018-09" db="EMBL/GenBank/DDBJ databases">
        <authorList>
            <person name="Peiro R."/>
            <person name="Begona"/>
            <person name="Cbmso G."/>
            <person name="Lopez M."/>
            <person name="Gonzalez S."/>
        </authorList>
    </citation>
    <scope>NUCLEOTIDE SEQUENCE [LARGE SCALE GENOMIC DNA]</scope>
</reference>
<dbReference type="AlphaFoldDB" id="A0A3P3Z6M6"/>
<name>A0A3P3Z6M6_LEIBR</name>
<feature type="compositionally biased region" description="Basic and acidic residues" evidence="1">
    <location>
        <begin position="747"/>
        <end position="756"/>
    </location>
</feature>